<dbReference type="SUPFAM" id="SSF51219">
    <property type="entry name" value="TRAP-like"/>
    <property type="match status" value="1"/>
</dbReference>
<proteinExistence type="predicted"/>
<accession>A0A0F9CHA4</accession>
<evidence type="ECO:0008006" key="2">
    <source>
        <dbReference type="Google" id="ProtNLM"/>
    </source>
</evidence>
<protein>
    <recommendedName>
        <fullName evidence="2">Transcriptional regulator</fullName>
    </recommendedName>
</protein>
<dbReference type="PANTHER" id="PTHR38074:SF1">
    <property type="entry name" value="ALTERED INHERITANCE OF MITOCHONDRIA PROTEIN 24, MITOCHONDRIAL"/>
    <property type="match status" value="1"/>
</dbReference>
<dbReference type="EMBL" id="LAZR01044268">
    <property type="protein sequence ID" value="KKL05076.1"/>
    <property type="molecule type" value="Genomic_DNA"/>
</dbReference>
<dbReference type="PANTHER" id="PTHR38074">
    <property type="entry name" value="ALTERED INHERITANCE OF MITOCHONDRIA PROTEIN 24, MITOCHONDRIAL"/>
    <property type="match status" value="1"/>
</dbReference>
<dbReference type="InterPro" id="IPR002838">
    <property type="entry name" value="AIM24"/>
</dbReference>
<dbReference type="InterPro" id="IPR036983">
    <property type="entry name" value="AIM24_sf"/>
</dbReference>
<dbReference type="AlphaFoldDB" id="A0A0F9CHA4"/>
<comment type="caution">
    <text evidence="1">The sequence shown here is derived from an EMBL/GenBank/DDBJ whole genome shotgun (WGS) entry which is preliminary data.</text>
</comment>
<sequence length="266" mass="28347">MSDEIIDSQETAFGKVEVLQYPALSGSSDARSAESLFYVSQAGMRLKKVRITLPAKSSRVRVEPGALYYMHGDLEIKASTGGGLMRGLARKAFTGESLFVNEIHGRGVIYLEPTFGHFLLVDLDDDEITVDKTMFYAGLGDLTIGASINRTVAGLAGGEGFFQTKISGTGIAVLFSPVPMSEVQVFELNNDKLSVDGNFALMRTKGVDFSVEKSSKSWVATSVSGEGLLQTFKGTGTVWIAPTQGVYDKLATPSGLSELAGPPGAR</sequence>
<gene>
    <name evidence="1" type="ORF">LCGC14_2609690</name>
</gene>
<reference evidence="1" key="1">
    <citation type="journal article" date="2015" name="Nature">
        <title>Complex archaea that bridge the gap between prokaryotes and eukaryotes.</title>
        <authorList>
            <person name="Spang A."/>
            <person name="Saw J.H."/>
            <person name="Jorgensen S.L."/>
            <person name="Zaremba-Niedzwiedzka K."/>
            <person name="Martijn J."/>
            <person name="Lind A.E."/>
            <person name="van Eijk R."/>
            <person name="Schleper C."/>
            <person name="Guy L."/>
            <person name="Ettema T.J."/>
        </authorList>
    </citation>
    <scope>NUCLEOTIDE SEQUENCE</scope>
</reference>
<organism evidence="1">
    <name type="scientific">marine sediment metagenome</name>
    <dbReference type="NCBI Taxonomy" id="412755"/>
    <lineage>
        <taxon>unclassified sequences</taxon>
        <taxon>metagenomes</taxon>
        <taxon>ecological metagenomes</taxon>
    </lineage>
</organism>
<name>A0A0F9CHA4_9ZZZZ</name>
<dbReference type="InterPro" id="IPR016031">
    <property type="entry name" value="Trp_RNA-bd_attenuator-like_dom"/>
</dbReference>
<evidence type="ECO:0000313" key="1">
    <source>
        <dbReference type="EMBL" id="KKL05076.1"/>
    </source>
</evidence>
<dbReference type="Pfam" id="PF01987">
    <property type="entry name" value="AIM24"/>
    <property type="match status" value="1"/>
</dbReference>
<feature type="non-terminal residue" evidence="1">
    <location>
        <position position="266"/>
    </location>
</feature>
<dbReference type="Gene3D" id="3.60.160.10">
    <property type="entry name" value="Mitochondrial biogenesis AIM24"/>
    <property type="match status" value="1"/>
</dbReference>